<dbReference type="OMA" id="AYKCMWA"/>
<dbReference type="GO" id="GO:0034080">
    <property type="term" value="P:CENP-A containing chromatin assembly"/>
    <property type="evidence" value="ECO:0007669"/>
    <property type="project" value="EnsemblFungi"/>
</dbReference>
<feature type="region of interest" description="Disordered" evidence="2">
    <location>
        <begin position="552"/>
        <end position="592"/>
    </location>
</feature>
<dbReference type="OrthoDB" id="5572108at2759"/>
<dbReference type="Pfam" id="PF00022">
    <property type="entry name" value="Actin"/>
    <property type="match status" value="2"/>
</dbReference>
<evidence type="ECO:0000256" key="1">
    <source>
        <dbReference type="RuleBase" id="RU000487"/>
    </source>
</evidence>
<dbReference type="GO" id="GO:0031011">
    <property type="term" value="C:Ino80 complex"/>
    <property type="evidence" value="ECO:0007669"/>
    <property type="project" value="EnsemblFungi"/>
</dbReference>
<dbReference type="Gene3D" id="3.30.420.580">
    <property type="match status" value="1"/>
</dbReference>
<gene>
    <name evidence="3" type="ORF">W97_04005</name>
</gene>
<dbReference type="HOGENOM" id="CLU_006974_0_1_1"/>
<evidence type="ECO:0000313" key="3">
    <source>
        <dbReference type="EMBL" id="EON64772.1"/>
    </source>
</evidence>
<dbReference type="CDD" id="cd10206">
    <property type="entry name" value="ASKHA_NBD_Arp8-like"/>
    <property type="match status" value="1"/>
</dbReference>
<dbReference type="AlphaFoldDB" id="R7YS64"/>
<dbReference type="STRING" id="1168221.R7YS64"/>
<dbReference type="PANTHER" id="PTHR11937">
    <property type="entry name" value="ACTIN"/>
    <property type="match status" value="1"/>
</dbReference>
<reference evidence="4" key="1">
    <citation type="submission" date="2012-06" db="EMBL/GenBank/DDBJ databases">
        <title>The genome sequence of Coniosporium apollinis CBS 100218.</title>
        <authorList>
            <consortium name="The Broad Institute Genome Sequencing Platform"/>
            <person name="Cuomo C."/>
            <person name="Gorbushina A."/>
            <person name="Noack S."/>
            <person name="Walker B."/>
            <person name="Young S.K."/>
            <person name="Zeng Q."/>
            <person name="Gargeya S."/>
            <person name="Fitzgerald M."/>
            <person name="Haas B."/>
            <person name="Abouelleil A."/>
            <person name="Alvarado L."/>
            <person name="Arachchi H.M."/>
            <person name="Berlin A.M."/>
            <person name="Chapman S.B."/>
            <person name="Goldberg J."/>
            <person name="Griggs A."/>
            <person name="Gujja S."/>
            <person name="Hansen M."/>
            <person name="Howarth C."/>
            <person name="Imamovic A."/>
            <person name="Larimer J."/>
            <person name="McCowan C."/>
            <person name="Montmayeur A."/>
            <person name="Murphy C."/>
            <person name="Neiman D."/>
            <person name="Pearson M."/>
            <person name="Priest M."/>
            <person name="Roberts A."/>
            <person name="Saif S."/>
            <person name="Shea T."/>
            <person name="Sisk P."/>
            <person name="Sykes S."/>
            <person name="Wortman J."/>
            <person name="Nusbaum C."/>
            <person name="Birren B."/>
        </authorList>
    </citation>
    <scope>NUCLEOTIDE SEQUENCE [LARGE SCALE GENOMIC DNA]</scope>
    <source>
        <strain evidence="4">CBS 100218</strain>
    </source>
</reference>
<sequence length="728" mass="82686">MPGKRSNRAIARDEGLERTDNNLDLTTWPQVNMINQKNYYTEYLKRDDQYYAYRIQHEEDTNRMVREARDRDRALAHSNLNNGTPAEPGLVDEDDVGAAASLQDARDFSKIIVIHPGSQNLRIGFASDALPKTIPMVIARKARENESEEGGGEPKPKRIKLDNKVLAESEKWFGDDWAREYAAMSVELKQTMRNHRIRLMPNSKEMVVHYNKKKVHETITEHNDPHRIEWTELPPDPRKAPDYFIGQEALRIPEKSNPRYKLFWPLRHGWLNEKDYASKNLLLQDFAVILEQAIKQQLGLTRRRDWAQYSCVFVIPDLYDRNYVTSVLEILMRDLGFGRCCFQQESLAATFGAGYSSSCIVDVGAQKTSICCVEEGMCADNSRINLKFGGTDVTETFIKMLLFDHFPYADMNLKRRYDFLLAEELKQKFCTVQEMDITVQLYEFHLRAAGQDTRRYTFKTYDETMLAPMGLFQPTIFDNSEKLAGRRKLFGRSYDIYDGSPNDPRSAAQDAVLQWASGQDPSVSNGTTSETPIASLVLSTPSRQLPFQNLSHLTEGEGTPRSSEAGSPGPEDTPQPGRDSPAIGGEDRPTISFHDPVVEKIKEAEARDTILPIMPLDTAILTSITQAARGDDRKMREFLGGIMVIGGGSKILGFNNFLEERLRDMTPALSKEIFIGSPPRELDPQVVVWKGASVFGKLSGSGNDSWIGREEWDFFGSRVLMQRCQFLW</sequence>
<evidence type="ECO:0000256" key="2">
    <source>
        <dbReference type="SAM" id="MobiDB-lite"/>
    </source>
</evidence>
<dbReference type="Gene3D" id="3.90.640.10">
    <property type="entry name" value="Actin, Chain A, domain 4"/>
    <property type="match status" value="1"/>
</dbReference>
<dbReference type="Gene3D" id="3.30.420.40">
    <property type="match status" value="2"/>
</dbReference>
<dbReference type="FunFam" id="3.30.420.40:FF:000232">
    <property type="entry name" value="Actin-related protein 8"/>
    <property type="match status" value="1"/>
</dbReference>
<dbReference type="GeneID" id="19901316"/>
<name>R7YS64_CONA1</name>
<evidence type="ECO:0000313" key="4">
    <source>
        <dbReference type="Proteomes" id="UP000016924"/>
    </source>
</evidence>
<comment type="similarity">
    <text evidence="1">Belongs to the actin family.</text>
</comment>
<keyword evidence="4" id="KW-1185">Reference proteome</keyword>
<dbReference type="eggNOG" id="KOG0797">
    <property type="taxonomic scope" value="Eukaryota"/>
</dbReference>
<protein>
    <submittedName>
        <fullName evidence="3">Uncharacterized protein</fullName>
    </submittedName>
</protein>
<dbReference type="InterPro" id="IPR043129">
    <property type="entry name" value="ATPase_NBD"/>
</dbReference>
<proteinExistence type="inferred from homology"/>
<dbReference type="SUPFAM" id="SSF53067">
    <property type="entry name" value="Actin-like ATPase domain"/>
    <property type="match status" value="2"/>
</dbReference>
<dbReference type="RefSeq" id="XP_007780089.1">
    <property type="nucleotide sequence ID" value="XM_007781899.1"/>
</dbReference>
<dbReference type="InterPro" id="IPR004000">
    <property type="entry name" value="Actin"/>
</dbReference>
<organism evidence="3 4">
    <name type="scientific">Coniosporium apollinis (strain CBS 100218)</name>
    <name type="common">Rock-inhabiting black yeast</name>
    <dbReference type="NCBI Taxonomy" id="1168221"/>
    <lineage>
        <taxon>Eukaryota</taxon>
        <taxon>Fungi</taxon>
        <taxon>Dikarya</taxon>
        <taxon>Ascomycota</taxon>
        <taxon>Pezizomycotina</taxon>
        <taxon>Dothideomycetes</taxon>
        <taxon>Dothideomycetes incertae sedis</taxon>
        <taxon>Coniosporium</taxon>
    </lineage>
</organism>
<dbReference type="Proteomes" id="UP000016924">
    <property type="component" value="Unassembled WGS sequence"/>
</dbReference>
<accession>R7YS64</accession>
<dbReference type="SMART" id="SM00268">
    <property type="entry name" value="ACTIN"/>
    <property type="match status" value="1"/>
</dbReference>
<dbReference type="EMBL" id="JH767570">
    <property type="protein sequence ID" value="EON64772.1"/>
    <property type="molecule type" value="Genomic_DNA"/>
</dbReference>